<dbReference type="EMBL" id="MG700548">
    <property type="protein sequence ID" value="AVI43325.1"/>
    <property type="molecule type" value="Genomic_DNA"/>
</dbReference>
<dbReference type="AlphaFoldDB" id="A0A2P1BNM0"/>
<name>A0A2P1BNM0_KLEPN</name>
<keyword evidence="1" id="KW-0614">Plasmid</keyword>
<accession>A0A2P1BNM0</accession>
<reference evidence="1" key="1">
    <citation type="submission" date="2017-12" db="EMBL/GenBank/DDBJ databases">
        <title>Insights into the successfully spreading KPC-encoding IncII plasmids.</title>
        <authorList>
            <person name="Brandt C."/>
            <person name="Pletz M.W."/>
            <person name="Makarewicz O."/>
        </authorList>
    </citation>
    <scope>NUCLEOTIDE SEQUENCE</scope>
    <source>
        <strain evidence="1">UR15381</strain>
        <plasmid evidence="1">pUJ-1KPC</plasmid>
    </source>
</reference>
<geneLocation type="plasmid" evidence="1">
    <name>pUJ-1KPC</name>
</geneLocation>
<evidence type="ECO:0000313" key="1">
    <source>
        <dbReference type="EMBL" id="AVI43325.1"/>
    </source>
</evidence>
<protein>
    <submittedName>
        <fullName evidence="1">Uncharacterized protein</fullName>
    </submittedName>
</protein>
<sequence>MYSHTAWINLRNHIDCGTGLCRADTTARRKAEDAGRHRRPQRRYSAKLVWTVFERNLSEKTTGRTASIIKPATGRGWRRQRTLASAAAGLK</sequence>
<proteinExistence type="predicted"/>
<organism evidence="1">
    <name type="scientific">Klebsiella pneumoniae</name>
    <dbReference type="NCBI Taxonomy" id="573"/>
    <lineage>
        <taxon>Bacteria</taxon>
        <taxon>Pseudomonadati</taxon>
        <taxon>Pseudomonadota</taxon>
        <taxon>Gammaproteobacteria</taxon>
        <taxon>Enterobacterales</taxon>
        <taxon>Enterobacteriaceae</taxon>
        <taxon>Klebsiella/Raoultella group</taxon>
        <taxon>Klebsiella</taxon>
        <taxon>Klebsiella pneumoniae complex</taxon>
    </lineage>
</organism>